<dbReference type="RefSeq" id="WP_258797502.1">
    <property type="nucleotide sequence ID" value="NZ_JANTHX010000004.1"/>
</dbReference>
<protein>
    <submittedName>
        <fullName evidence="3">SRPBCC domain-containing protein</fullName>
    </submittedName>
</protein>
<evidence type="ECO:0000313" key="4">
    <source>
        <dbReference type="Proteomes" id="UP001205337"/>
    </source>
</evidence>
<name>A0ABT1ZCX2_9MICO</name>
<evidence type="ECO:0000259" key="2">
    <source>
        <dbReference type="Pfam" id="PF08327"/>
    </source>
</evidence>
<evidence type="ECO:0000313" key="3">
    <source>
        <dbReference type="EMBL" id="MCS0498548.1"/>
    </source>
</evidence>
<dbReference type="Gene3D" id="3.30.530.20">
    <property type="match status" value="1"/>
</dbReference>
<sequence>MSMTANPPAVADESTFSVRRTIRIAAPIEKVWHAVTEPEHISRWFGITVLDGAGVGASGTMTFEGYGAVPIRVEAIDEPHSVSYRWGNDDAAGSLPERVVDDTSTVFTFTLAEVDDGTELTVVETGFENTSDPLSNVRDHRTGWTDELDKLVALLEGGA</sequence>
<comment type="caution">
    <text evidence="3">The sequence shown here is derived from an EMBL/GenBank/DDBJ whole genome shotgun (WGS) entry which is preliminary data.</text>
</comment>
<dbReference type="InterPro" id="IPR013538">
    <property type="entry name" value="ASHA1/2-like_C"/>
</dbReference>
<accession>A0ABT1ZCX2</accession>
<dbReference type="Proteomes" id="UP001205337">
    <property type="component" value="Unassembled WGS sequence"/>
</dbReference>
<dbReference type="SUPFAM" id="SSF55961">
    <property type="entry name" value="Bet v1-like"/>
    <property type="match status" value="1"/>
</dbReference>
<organism evidence="3 4">
    <name type="scientific">Protaetiibacter mangrovi</name>
    <dbReference type="NCBI Taxonomy" id="2970926"/>
    <lineage>
        <taxon>Bacteria</taxon>
        <taxon>Bacillati</taxon>
        <taxon>Actinomycetota</taxon>
        <taxon>Actinomycetes</taxon>
        <taxon>Micrococcales</taxon>
        <taxon>Microbacteriaceae</taxon>
        <taxon>Protaetiibacter</taxon>
    </lineage>
</organism>
<reference evidence="3 4" key="1">
    <citation type="submission" date="2022-08" db="EMBL/GenBank/DDBJ databases">
        <authorList>
            <person name="Li F."/>
        </authorList>
    </citation>
    <scope>NUCLEOTIDE SEQUENCE [LARGE SCALE GENOMIC DNA]</scope>
    <source>
        <strain evidence="3 4">10F1B-8-1</strain>
    </source>
</reference>
<proteinExistence type="inferred from homology"/>
<dbReference type="EMBL" id="JANTHX010000004">
    <property type="protein sequence ID" value="MCS0498548.1"/>
    <property type="molecule type" value="Genomic_DNA"/>
</dbReference>
<gene>
    <name evidence="3" type="ORF">NUH29_03160</name>
</gene>
<comment type="similarity">
    <text evidence="1">Belongs to the AHA1 family.</text>
</comment>
<evidence type="ECO:0000256" key="1">
    <source>
        <dbReference type="ARBA" id="ARBA00006817"/>
    </source>
</evidence>
<feature type="domain" description="Activator of Hsp90 ATPase homologue 1/2-like C-terminal" evidence="2">
    <location>
        <begin position="25"/>
        <end position="156"/>
    </location>
</feature>
<dbReference type="Pfam" id="PF08327">
    <property type="entry name" value="AHSA1"/>
    <property type="match status" value="1"/>
</dbReference>
<keyword evidence="4" id="KW-1185">Reference proteome</keyword>
<dbReference type="InterPro" id="IPR023393">
    <property type="entry name" value="START-like_dom_sf"/>
</dbReference>